<name>A0A5J5AP82_9ASTE</name>
<keyword evidence="3" id="KW-1185">Reference proteome</keyword>
<accession>A0A5J5AP82</accession>
<organism evidence="2 3">
    <name type="scientific">Nyssa sinensis</name>
    <dbReference type="NCBI Taxonomy" id="561372"/>
    <lineage>
        <taxon>Eukaryota</taxon>
        <taxon>Viridiplantae</taxon>
        <taxon>Streptophyta</taxon>
        <taxon>Embryophyta</taxon>
        <taxon>Tracheophyta</taxon>
        <taxon>Spermatophyta</taxon>
        <taxon>Magnoliopsida</taxon>
        <taxon>eudicotyledons</taxon>
        <taxon>Gunneridae</taxon>
        <taxon>Pentapetalae</taxon>
        <taxon>asterids</taxon>
        <taxon>Cornales</taxon>
        <taxon>Nyssaceae</taxon>
        <taxon>Nyssa</taxon>
    </lineage>
</organism>
<sequence>MMVMEMVVWWLRGVADGAVWWCWVMEVRCGGSDGGRWLGAALWVMEDGGAVRLEVMESWLCGGEDGGTGAADLMGVMAETVRSGGSVGDDDGAG</sequence>
<feature type="signal peptide" evidence="1">
    <location>
        <begin position="1"/>
        <end position="17"/>
    </location>
</feature>
<evidence type="ECO:0000313" key="3">
    <source>
        <dbReference type="Proteomes" id="UP000325577"/>
    </source>
</evidence>
<protein>
    <recommendedName>
        <fullName evidence="4">Secreted protein</fullName>
    </recommendedName>
</protein>
<feature type="chain" id="PRO_5023838857" description="Secreted protein" evidence="1">
    <location>
        <begin position="18"/>
        <end position="94"/>
    </location>
</feature>
<gene>
    <name evidence="2" type="ORF">F0562_005879</name>
</gene>
<dbReference type="AlphaFoldDB" id="A0A5J5AP82"/>
<dbReference type="EMBL" id="CM018043">
    <property type="protein sequence ID" value="KAA8531207.1"/>
    <property type="molecule type" value="Genomic_DNA"/>
</dbReference>
<reference evidence="2 3" key="1">
    <citation type="submission" date="2019-09" db="EMBL/GenBank/DDBJ databases">
        <title>A chromosome-level genome assembly of the Chinese tupelo Nyssa sinensis.</title>
        <authorList>
            <person name="Yang X."/>
            <person name="Kang M."/>
            <person name="Yang Y."/>
            <person name="Xiong H."/>
            <person name="Wang M."/>
            <person name="Zhang Z."/>
            <person name="Wang Z."/>
            <person name="Wu H."/>
            <person name="Ma T."/>
            <person name="Liu J."/>
            <person name="Xi Z."/>
        </authorList>
    </citation>
    <scope>NUCLEOTIDE SEQUENCE [LARGE SCALE GENOMIC DNA]</scope>
    <source>
        <strain evidence="2">J267</strain>
        <tissue evidence="2">Leaf</tissue>
    </source>
</reference>
<evidence type="ECO:0008006" key="4">
    <source>
        <dbReference type="Google" id="ProtNLM"/>
    </source>
</evidence>
<evidence type="ECO:0000313" key="2">
    <source>
        <dbReference type="EMBL" id="KAA8531207.1"/>
    </source>
</evidence>
<keyword evidence="1" id="KW-0732">Signal</keyword>
<dbReference type="Proteomes" id="UP000325577">
    <property type="component" value="Linkage Group LG2"/>
</dbReference>
<evidence type="ECO:0000256" key="1">
    <source>
        <dbReference type="SAM" id="SignalP"/>
    </source>
</evidence>
<proteinExistence type="predicted"/>